<dbReference type="AlphaFoldDB" id="A0A090N603"/>
<protein>
    <submittedName>
        <fullName evidence="1">WGS project CBMI000000000 data, contig CS3069_c003967</fullName>
    </submittedName>
</protein>
<evidence type="ECO:0000313" key="1">
    <source>
        <dbReference type="EMBL" id="CEG05431.1"/>
    </source>
</evidence>
<dbReference type="EMBL" id="CBMI010003965">
    <property type="protein sequence ID" value="CEG05431.1"/>
    <property type="molecule type" value="Genomic_DNA"/>
</dbReference>
<dbReference type="GO" id="GO:0003824">
    <property type="term" value="F:catalytic activity"/>
    <property type="evidence" value="ECO:0007669"/>
    <property type="project" value="InterPro"/>
</dbReference>
<sequence length="64" mass="6904">MVAANMLNAFNNIRIGLLVGIGGGAPTSQNDIRLGDVVGIPDDRIPESSPYSLAYRYKRTQVRA</sequence>
<name>A0A090N603_9HYPO</name>
<dbReference type="Gene3D" id="3.40.50.1580">
    <property type="entry name" value="Nucleoside phosphorylase domain"/>
    <property type="match status" value="1"/>
</dbReference>
<comment type="caution">
    <text evidence="1">The sequence shown here is derived from an EMBL/GenBank/DDBJ whole genome shotgun (WGS) entry which is preliminary data.</text>
</comment>
<reference evidence="1" key="1">
    <citation type="submission" date="2013-05" db="EMBL/GenBank/DDBJ databases">
        <title>Draft genome sequences of six wheat associated Fusarium spp. isolates.</title>
        <authorList>
            <person name="Moolhuijzen P.M."/>
            <person name="Manners J.M."/>
            <person name="Wilcox S."/>
            <person name="Bellgard M.I."/>
            <person name="Gardiner D.M."/>
        </authorList>
    </citation>
    <scope>NUCLEOTIDE SEQUENCE</scope>
    <source>
        <strain evidence="1">CS3069</strain>
    </source>
</reference>
<proteinExistence type="predicted"/>
<dbReference type="GO" id="GO:0009116">
    <property type="term" value="P:nucleoside metabolic process"/>
    <property type="evidence" value="ECO:0007669"/>
    <property type="project" value="InterPro"/>
</dbReference>
<accession>A0A090N603</accession>
<dbReference type="InterPro" id="IPR035994">
    <property type="entry name" value="Nucleoside_phosphorylase_sf"/>
</dbReference>
<organism evidence="1">
    <name type="scientific">Fusarium clavum</name>
    <dbReference type="NCBI Taxonomy" id="2594811"/>
    <lineage>
        <taxon>Eukaryota</taxon>
        <taxon>Fungi</taxon>
        <taxon>Dikarya</taxon>
        <taxon>Ascomycota</taxon>
        <taxon>Pezizomycotina</taxon>
        <taxon>Sordariomycetes</taxon>
        <taxon>Hypocreomycetidae</taxon>
        <taxon>Hypocreales</taxon>
        <taxon>Nectriaceae</taxon>
        <taxon>Fusarium</taxon>
        <taxon>Fusarium incarnatum-equiseti species complex</taxon>
    </lineage>
</organism>
<gene>
    <name evidence="1" type="ORF">BN850_0113980</name>
</gene>